<evidence type="ECO:0000313" key="1">
    <source>
        <dbReference type="EMBL" id="MFC4351732.1"/>
    </source>
</evidence>
<dbReference type="InterPro" id="IPR027266">
    <property type="entry name" value="TrmE/GcvT-like"/>
</dbReference>
<keyword evidence="2" id="KW-1185">Reference proteome</keyword>
<protein>
    <submittedName>
        <fullName evidence="1">Uncharacterized protein</fullName>
    </submittedName>
</protein>
<dbReference type="Gene3D" id="3.30.1360.120">
    <property type="entry name" value="Probable tRNA modification gtpase trme, domain 1"/>
    <property type="match status" value="1"/>
</dbReference>
<dbReference type="Proteomes" id="UP001595799">
    <property type="component" value="Unassembled WGS sequence"/>
</dbReference>
<reference evidence="2" key="1">
    <citation type="journal article" date="2019" name="Int. J. Syst. Evol. Microbiol.">
        <title>The Global Catalogue of Microorganisms (GCM) 10K type strain sequencing project: providing services to taxonomists for standard genome sequencing and annotation.</title>
        <authorList>
            <consortium name="The Broad Institute Genomics Platform"/>
            <consortium name="The Broad Institute Genome Sequencing Center for Infectious Disease"/>
            <person name="Wu L."/>
            <person name="Ma J."/>
        </authorList>
    </citation>
    <scope>NUCLEOTIDE SEQUENCE [LARGE SCALE GENOMIC DNA]</scope>
    <source>
        <strain evidence="2">CECT 8472</strain>
    </source>
</reference>
<evidence type="ECO:0000313" key="2">
    <source>
        <dbReference type="Proteomes" id="UP001595799"/>
    </source>
</evidence>
<sequence length="174" mass="19294">MRDFAAKWTAFPDWETARLSREDWQARVVTGLSQVLVSGLLEEAWKSLPGGSSEVGLWQVAPSDEVYRVRMARDRALLVSPQPIDFEAGWHAEGWAATQAHDARLVIDIQGAAVEDIVMEATSANLREGSPSAAVRFAGLNGVLLYRSAPDCARLHVEASYGPYIWHWMETRKG</sequence>
<organism evidence="1 2">
    <name type="scientific">Fodinicurvata halophila</name>
    <dbReference type="NCBI Taxonomy" id="1419723"/>
    <lineage>
        <taxon>Bacteria</taxon>
        <taxon>Pseudomonadati</taxon>
        <taxon>Pseudomonadota</taxon>
        <taxon>Alphaproteobacteria</taxon>
        <taxon>Rhodospirillales</taxon>
        <taxon>Rhodovibrionaceae</taxon>
        <taxon>Fodinicurvata</taxon>
    </lineage>
</organism>
<comment type="caution">
    <text evidence="1">The sequence shown here is derived from an EMBL/GenBank/DDBJ whole genome shotgun (WGS) entry which is preliminary data.</text>
</comment>
<name>A0ABV8ULW8_9PROT</name>
<dbReference type="RefSeq" id="WP_382422056.1">
    <property type="nucleotide sequence ID" value="NZ_JBHSCW010000003.1"/>
</dbReference>
<dbReference type="EMBL" id="JBHSCW010000003">
    <property type="protein sequence ID" value="MFC4351732.1"/>
    <property type="molecule type" value="Genomic_DNA"/>
</dbReference>
<gene>
    <name evidence="1" type="ORF">ACFOW6_09285</name>
</gene>
<accession>A0ABV8ULW8</accession>
<proteinExistence type="predicted"/>